<dbReference type="InterPro" id="IPR005297">
    <property type="entry name" value="Lipoprotein_repeat"/>
</dbReference>
<proteinExistence type="predicted"/>
<dbReference type="OrthoDB" id="9800666at2"/>
<sequence length="147" mass="15538">MFRCLIVAAAIALSAGHALANGGHGGGGGSPPPTPKTESPPVPAKVILTKQGPKLVDLKGMTLYHYERDTTGKTSTCNGKCTESWLPLPATADAKAVGDFTVIDRDDGSKMWAYRYRPLYTSPADKAPGDVNGTATTLQWRIARPVE</sequence>
<dbReference type="AlphaFoldDB" id="A0A5P6NXZ7"/>
<dbReference type="Pfam" id="PF03640">
    <property type="entry name" value="Lipoprotein_15"/>
    <property type="match status" value="2"/>
</dbReference>
<gene>
    <name evidence="2" type="ORF">F8237_00555</name>
</gene>
<keyword evidence="1" id="KW-0732">Signal</keyword>
<dbReference type="InterPro" id="IPR014558">
    <property type="entry name" value="UCP029720"/>
</dbReference>
<dbReference type="Proteomes" id="UP000325641">
    <property type="component" value="Chromosome"/>
</dbReference>
<dbReference type="PANTHER" id="PTHR39335:SF1">
    <property type="entry name" value="BLL4220 PROTEIN"/>
    <property type="match status" value="1"/>
</dbReference>
<name>A0A5P6NXZ7_9BRAD</name>
<dbReference type="RefSeq" id="WP_151641908.1">
    <property type="nucleotide sequence ID" value="NZ_CP044543.1"/>
</dbReference>
<accession>A0A5P6NXZ7</accession>
<dbReference type="EMBL" id="CP044543">
    <property type="protein sequence ID" value="QFI70989.1"/>
    <property type="molecule type" value="Genomic_DNA"/>
</dbReference>
<evidence type="ECO:0008006" key="4">
    <source>
        <dbReference type="Google" id="ProtNLM"/>
    </source>
</evidence>
<dbReference type="PIRSF" id="PIRSF029720">
    <property type="entry name" value="UCP029720"/>
    <property type="match status" value="1"/>
</dbReference>
<feature type="signal peptide" evidence="1">
    <location>
        <begin position="1"/>
        <end position="20"/>
    </location>
</feature>
<evidence type="ECO:0000313" key="3">
    <source>
        <dbReference type="Proteomes" id="UP000325641"/>
    </source>
</evidence>
<dbReference type="KEGG" id="bbet:F8237_00555"/>
<reference evidence="3" key="1">
    <citation type="submission" date="2019-10" db="EMBL/GenBank/DDBJ databases">
        <title>Complete Genome Sequence of Bradyrhizobium betae type strain PL7HG1T.</title>
        <authorList>
            <person name="Bromfield E.S.P."/>
            <person name="Cloutier S."/>
        </authorList>
    </citation>
    <scope>NUCLEOTIDE SEQUENCE [LARGE SCALE GENOMIC DNA]</scope>
    <source>
        <strain evidence="3">PL7HG1</strain>
    </source>
</reference>
<organism evidence="2 3">
    <name type="scientific">Bradyrhizobium betae</name>
    <dbReference type="NCBI Taxonomy" id="244734"/>
    <lineage>
        <taxon>Bacteria</taxon>
        <taxon>Pseudomonadati</taxon>
        <taxon>Pseudomonadota</taxon>
        <taxon>Alphaproteobacteria</taxon>
        <taxon>Hyphomicrobiales</taxon>
        <taxon>Nitrobacteraceae</taxon>
        <taxon>Bradyrhizobium</taxon>
    </lineage>
</organism>
<dbReference type="PANTHER" id="PTHR39335">
    <property type="entry name" value="BLL4220 PROTEIN"/>
    <property type="match status" value="1"/>
</dbReference>
<evidence type="ECO:0000313" key="2">
    <source>
        <dbReference type="EMBL" id="QFI70989.1"/>
    </source>
</evidence>
<evidence type="ECO:0000256" key="1">
    <source>
        <dbReference type="SAM" id="SignalP"/>
    </source>
</evidence>
<feature type="chain" id="PRO_5024940595" description="Lipoprotein" evidence="1">
    <location>
        <begin position="21"/>
        <end position="147"/>
    </location>
</feature>
<dbReference type="GO" id="GO:0043448">
    <property type="term" value="P:alkane catabolic process"/>
    <property type="evidence" value="ECO:0007669"/>
    <property type="project" value="TreeGrafter"/>
</dbReference>
<protein>
    <recommendedName>
        <fullName evidence="4">Lipoprotein</fullName>
    </recommendedName>
</protein>